<dbReference type="PROSITE" id="PS50887">
    <property type="entry name" value="GGDEF"/>
    <property type="match status" value="1"/>
</dbReference>
<dbReference type="InterPro" id="IPR006189">
    <property type="entry name" value="CHASE_dom"/>
</dbReference>
<dbReference type="SMART" id="SM00091">
    <property type="entry name" value="PAS"/>
    <property type="match status" value="2"/>
</dbReference>
<gene>
    <name evidence="12" type="ORF">SAMN05216404_11222</name>
</gene>
<dbReference type="Pfam" id="PF03924">
    <property type="entry name" value="CHASE"/>
    <property type="match status" value="1"/>
</dbReference>
<feature type="domain" description="PAS" evidence="7">
    <location>
        <begin position="375"/>
        <end position="445"/>
    </location>
</feature>
<dbReference type="Pfam" id="PF08448">
    <property type="entry name" value="PAS_4"/>
    <property type="match status" value="1"/>
</dbReference>
<dbReference type="EMBL" id="FOCT01000012">
    <property type="protein sequence ID" value="SEO13054.1"/>
    <property type="molecule type" value="Genomic_DNA"/>
</dbReference>
<dbReference type="PROSITE" id="PS50113">
    <property type="entry name" value="PAC"/>
    <property type="match status" value="1"/>
</dbReference>
<dbReference type="SUPFAM" id="SSF55785">
    <property type="entry name" value="PYP-like sensor domain (PAS domain)"/>
    <property type="match status" value="2"/>
</dbReference>
<dbReference type="SUPFAM" id="SSF55073">
    <property type="entry name" value="Nucleotide cyclase"/>
    <property type="match status" value="1"/>
</dbReference>
<accession>A0A1H8M6S6</accession>
<dbReference type="InterPro" id="IPR052155">
    <property type="entry name" value="Biofilm_reg_signaling"/>
</dbReference>
<dbReference type="InterPro" id="IPR001610">
    <property type="entry name" value="PAC"/>
</dbReference>
<dbReference type="CDD" id="cd01949">
    <property type="entry name" value="GGDEF"/>
    <property type="match status" value="1"/>
</dbReference>
<feature type="domain" description="PAS" evidence="7">
    <location>
        <begin position="495"/>
        <end position="547"/>
    </location>
</feature>
<proteinExistence type="predicted"/>
<dbReference type="FunFam" id="3.30.70.270:FF:000001">
    <property type="entry name" value="Diguanylate cyclase domain protein"/>
    <property type="match status" value="1"/>
</dbReference>
<feature type="transmembrane region" description="Helical" evidence="6">
    <location>
        <begin position="320"/>
        <end position="341"/>
    </location>
</feature>
<dbReference type="InterPro" id="IPR013767">
    <property type="entry name" value="PAS_fold"/>
</dbReference>
<dbReference type="GO" id="GO:0071732">
    <property type="term" value="P:cellular response to nitric oxide"/>
    <property type="evidence" value="ECO:0007669"/>
    <property type="project" value="UniProtKB-ARBA"/>
</dbReference>
<dbReference type="CDD" id="cd00130">
    <property type="entry name" value="PAS"/>
    <property type="match status" value="2"/>
</dbReference>
<evidence type="ECO:0000259" key="10">
    <source>
        <dbReference type="PROSITE" id="PS50883"/>
    </source>
</evidence>
<dbReference type="InterPro" id="IPR042240">
    <property type="entry name" value="CHASE_sf"/>
</dbReference>
<dbReference type="InterPro" id="IPR001633">
    <property type="entry name" value="EAL_dom"/>
</dbReference>
<dbReference type="SMART" id="SM01079">
    <property type="entry name" value="CHASE"/>
    <property type="match status" value="1"/>
</dbReference>
<dbReference type="RefSeq" id="WP_081353924.1">
    <property type="nucleotide sequence ID" value="NZ_FOCT01000012.1"/>
</dbReference>
<name>A0A1H8M6S6_9PROT</name>
<dbReference type="AlphaFoldDB" id="A0A1H8M6S6"/>
<comment type="catalytic activity">
    <reaction evidence="5">
        <text>3',3'-c-di-GMP + H2O = 5'-phosphoguanylyl(3'-&gt;5')guanosine + H(+)</text>
        <dbReference type="Rhea" id="RHEA:24902"/>
        <dbReference type="ChEBI" id="CHEBI:15377"/>
        <dbReference type="ChEBI" id="CHEBI:15378"/>
        <dbReference type="ChEBI" id="CHEBI:58754"/>
        <dbReference type="ChEBI" id="CHEBI:58805"/>
        <dbReference type="EC" id="3.1.4.52"/>
    </reaction>
    <physiologicalReaction direction="left-to-right" evidence="5">
        <dbReference type="Rhea" id="RHEA:24903"/>
    </physiologicalReaction>
</comment>
<protein>
    <submittedName>
        <fullName evidence="12">Diguanylate cyclase/phosphodiesterase with PAS/PAC and Chase sensor(S)</fullName>
    </submittedName>
</protein>
<evidence type="ECO:0000256" key="5">
    <source>
        <dbReference type="ARBA" id="ARBA00051114"/>
    </source>
</evidence>
<dbReference type="Proteomes" id="UP000183898">
    <property type="component" value="Unassembled WGS sequence"/>
</dbReference>
<evidence type="ECO:0000256" key="1">
    <source>
        <dbReference type="ARBA" id="ARBA00004370"/>
    </source>
</evidence>
<dbReference type="Gene3D" id="3.30.450.350">
    <property type="entry name" value="CHASE domain"/>
    <property type="match status" value="1"/>
</dbReference>
<evidence type="ECO:0000256" key="2">
    <source>
        <dbReference type="ARBA" id="ARBA00022692"/>
    </source>
</evidence>
<evidence type="ECO:0000259" key="11">
    <source>
        <dbReference type="PROSITE" id="PS50887"/>
    </source>
</evidence>
<comment type="subcellular location">
    <subcellularLocation>
        <location evidence="1">Membrane</location>
    </subcellularLocation>
</comment>
<dbReference type="Gene3D" id="3.30.70.270">
    <property type="match status" value="1"/>
</dbReference>
<dbReference type="SMART" id="SM00086">
    <property type="entry name" value="PAC"/>
    <property type="match status" value="1"/>
</dbReference>
<evidence type="ECO:0000256" key="6">
    <source>
        <dbReference type="SAM" id="Phobius"/>
    </source>
</evidence>
<dbReference type="GO" id="GO:0071111">
    <property type="term" value="F:cyclic-guanylate-specific phosphodiesterase activity"/>
    <property type="evidence" value="ECO:0007669"/>
    <property type="project" value="UniProtKB-EC"/>
</dbReference>
<dbReference type="InterPro" id="IPR000160">
    <property type="entry name" value="GGDEF_dom"/>
</dbReference>
<dbReference type="Gene3D" id="3.30.450.20">
    <property type="entry name" value="PAS domain"/>
    <property type="match status" value="2"/>
</dbReference>
<evidence type="ECO:0000256" key="3">
    <source>
        <dbReference type="ARBA" id="ARBA00022989"/>
    </source>
</evidence>
<dbReference type="SMART" id="SM00052">
    <property type="entry name" value="EAL"/>
    <property type="match status" value="1"/>
</dbReference>
<evidence type="ECO:0000259" key="8">
    <source>
        <dbReference type="PROSITE" id="PS50113"/>
    </source>
</evidence>
<evidence type="ECO:0000259" key="7">
    <source>
        <dbReference type="PROSITE" id="PS50112"/>
    </source>
</evidence>
<reference evidence="12 13" key="1">
    <citation type="submission" date="2016-10" db="EMBL/GenBank/DDBJ databases">
        <authorList>
            <person name="de Groot N.N."/>
        </authorList>
    </citation>
    <scope>NUCLEOTIDE SEQUENCE [LARGE SCALE GENOMIC DNA]</scope>
    <source>
        <strain evidence="12 13">Nl18</strain>
    </source>
</reference>
<dbReference type="Pfam" id="PF00990">
    <property type="entry name" value="GGDEF"/>
    <property type="match status" value="1"/>
</dbReference>
<sequence>MDTEIHKTHIPNSRTLSRPAIATLTFVIFMSLTLVSWSVVQDLEERHENSRFDKVIAEAIHKIEHHFSGYEQVLKGGLGLLLASPSVSRNEWRTYVNALRINERYPGIHGIGFAKYIPPSQLAAHTEEVRAEGFPSYNVWPETPRQEYTSIIYLEPFSGSNLRAFGYDMFSNAVRRAAMFRARDTGEAALTGKVKLVQETGEDIQAGVLVYLPYYGPANLPKTVEERRASLGGYIYALFRMDDFVRATLRRELDILDLRIFDGEAMAEDSLLFDSVKHRSEPLLVPKFKRVIPISLYGQTWAIEASSRPAFEKAIKNYEALLVLLGGIVVSMLTAMVSFVLSGNKEKAAALGRVNKKLLLAMEEQKATTRELSNAKLRTERILESVTDAFYTLDREWRFTYVNKEAENLLQRNREDLLEKVVWEEFKEAVGTTFDREYHRALMENKTVTFEEFYVPLGGWFEVHAYPSEEGLTVYFRDITERKESEQARQEAHVRIRQQASLLDKATDAIIVRGIDHRIQFWNQGAQRLYGWTSEEVMGRATDMLYDNVAVFDEANRSLLGAGEWRGELTQRRKDQSTLIVEAHWTLVRDDDGEPQSIFAINTDITQRKSAENEILHLAFYDSLTGLPNRRLLLDRLGHALAVSARNRRMGALLFIDLDNFKLLNDTLGHDMGDLLLQQVAPRLISSVRETDTVARLGGDEFVVILMGDFSEDHDEALTQVSTICERIRSTFIQPFNLDPYIHHITPSIGIALFNDQSHTTNELLKRADLAMYQAKASGPNAMRFFDPDMQAKMNARATLESELYKSWERNEFVLHYQLQVDSRGIIGAEALVRWQHPRQGLLSPSEFIPLAEETGLILPLGEWVLETACSQLASWALQPETAQLDLSVNVSSLQFCQPDFVEQVISILDRTGADPQRLKLELTESILVHDMEDTIAKMMTLKTRGVGFALDDFGIGYSSLYYLKRLPLDWVKIDQSFVRDVLTDNNDATIVRAILLLAKSMGLAVIAEGVETGAQKDFLASHGCTAYQGYLFSRPLPLDQFERFVQPTEAGAV</sequence>
<dbReference type="Pfam" id="PF00563">
    <property type="entry name" value="EAL"/>
    <property type="match status" value="1"/>
</dbReference>
<dbReference type="PROSITE" id="PS50839">
    <property type="entry name" value="CHASE"/>
    <property type="match status" value="1"/>
</dbReference>
<dbReference type="PANTHER" id="PTHR44757:SF2">
    <property type="entry name" value="BIOFILM ARCHITECTURE MAINTENANCE PROTEIN MBAA"/>
    <property type="match status" value="1"/>
</dbReference>
<dbReference type="PROSITE" id="PS50883">
    <property type="entry name" value="EAL"/>
    <property type="match status" value="1"/>
</dbReference>
<evidence type="ECO:0000313" key="12">
    <source>
        <dbReference type="EMBL" id="SEO13054.1"/>
    </source>
</evidence>
<organism evidence="12 13">
    <name type="scientific">Nitrosospira multiformis</name>
    <dbReference type="NCBI Taxonomy" id="1231"/>
    <lineage>
        <taxon>Bacteria</taxon>
        <taxon>Pseudomonadati</taxon>
        <taxon>Pseudomonadota</taxon>
        <taxon>Betaproteobacteria</taxon>
        <taxon>Nitrosomonadales</taxon>
        <taxon>Nitrosomonadaceae</taxon>
        <taxon>Nitrosospira</taxon>
    </lineage>
</organism>
<dbReference type="InterPro" id="IPR035965">
    <property type="entry name" value="PAS-like_dom_sf"/>
</dbReference>
<keyword evidence="3 6" id="KW-1133">Transmembrane helix</keyword>
<dbReference type="CDD" id="cd01948">
    <property type="entry name" value="EAL"/>
    <property type="match status" value="1"/>
</dbReference>
<dbReference type="SMART" id="SM00267">
    <property type="entry name" value="GGDEF"/>
    <property type="match status" value="1"/>
</dbReference>
<feature type="domain" description="CHASE" evidence="9">
    <location>
        <begin position="83"/>
        <end position="304"/>
    </location>
</feature>
<dbReference type="Pfam" id="PF00989">
    <property type="entry name" value="PAS"/>
    <property type="match status" value="1"/>
</dbReference>
<dbReference type="SUPFAM" id="SSF141868">
    <property type="entry name" value="EAL domain-like"/>
    <property type="match status" value="1"/>
</dbReference>
<keyword evidence="2 6" id="KW-0812">Transmembrane</keyword>
<feature type="domain" description="GGDEF" evidence="11">
    <location>
        <begin position="649"/>
        <end position="788"/>
    </location>
</feature>
<evidence type="ECO:0000313" key="13">
    <source>
        <dbReference type="Proteomes" id="UP000183898"/>
    </source>
</evidence>
<dbReference type="PROSITE" id="PS50112">
    <property type="entry name" value="PAS"/>
    <property type="match status" value="2"/>
</dbReference>
<dbReference type="FunFam" id="3.20.20.450:FF:000001">
    <property type="entry name" value="Cyclic di-GMP phosphodiesterase yahA"/>
    <property type="match status" value="1"/>
</dbReference>
<evidence type="ECO:0000259" key="9">
    <source>
        <dbReference type="PROSITE" id="PS50839"/>
    </source>
</evidence>
<dbReference type="InterPro" id="IPR013656">
    <property type="entry name" value="PAS_4"/>
</dbReference>
<feature type="domain" description="PAC" evidence="8">
    <location>
        <begin position="565"/>
        <end position="617"/>
    </location>
</feature>
<dbReference type="InterPro" id="IPR000700">
    <property type="entry name" value="PAS-assoc_C"/>
</dbReference>
<dbReference type="PANTHER" id="PTHR44757">
    <property type="entry name" value="DIGUANYLATE CYCLASE DGCP"/>
    <property type="match status" value="1"/>
</dbReference>
<dbReference type="GO" id="GO:0007165">
    <property type="term" value="P:signal transduction"/>
    <property type="evidence" value="ECO:0007669"/>
    <property type="project" value="UniProtKB-ARBA"/>
</dbReference>
<dbReference type="InterPro" id="IPR043128">
    <property type="entry name" value="Rev_trsase/Diguanyl_cyclase"/>
</dbReference>
<dbReference type="Gene3D" id="3.20.20.450">
    <property type="entry name" value="EAL domain"/>
    <property type="match status" value="1"/>
</dbReference>
<dbReference type="NCBIfam" id="TIGR00254">
    <property type="entry name" value="GGDEF"/>
    <property type="match status" value="1"/>
</dbReference>
<dbReference type="GO" id="GO:0016020">
    <property type="term" value="C:membrane"/>
    <property type="evidence" value="ECO:0007669"/>
    <property type="project" value="UniProtKB-SubCell"/>
</dbReference>
<dbReference type="NCBIfam" id="TIGR00229">
    <property type="entry name" value="sensory_box"/>
    <property type="match status" value="2"/>
</dbReference>
<feature type="transmembrane region" description="Helical" evidence="6">
    <location>
        <begin position="20"/>
        <end position="40"/>
    </location>
</feature>
<dbReference type="InterPro" id="IPR000014">
    <property type="entry name" value="PAS"/>
</dbReference>
<dbReference type="InterPro" id="IPR035919">
    <property type="entry name" value="EAL_sf"/>
</dbReference>
<evidence type="ECO:0000256" key="4">
    <source>
        <dbReference type="ARBA" id="ARBA00023136"/>
    </source>
</evidence>
<dbReference type="InterPro" id="IPR029787">
    <property type="entry name" value="Nucleotide_cyclase"/>
</dbReference>
<feature type="domain" description="EAL" evidence="10">
    <location>
        <begin position="797"/>
        <end position="1050"/>
    </location>
</feature>
<keyword evidence="4 6" id="KW-0472">Membrane</keyword>